<evidence type="ECO:0000313" key="5">
    <source>
        <dbReference type="Proteomes" id="UP001586593"/>
    </source>
</evidence>
<evidence type="ECO:0000256" key="1">
    <source>
        <dbReference type="ARBA" id="ARBA00007251"/>
    </source>
</evidence>
<dbReference type="InterPro" id="IPR042529">
    <property type="entry name" value="IF_2B-like_C"/>
</dbReference>
<sequence length="329" mass="35736">MEDTLGQHKAHPDSSHSMKWRDAILEDLARRIALRSSDSAKLVSNALVQYLTSQFREKLESARPLAILTLSESSTITHGLRTLLLQARFSLDLRILESRPLYEGVSLAGSLLNLNGIVPAQGSSPRESSREVGGGDQGSASATKASQKLKISLFTDASAALAARDVDVVVVGADRIASNGAVSNKTGTLPAMLSARHVANGNGNGSRPVKVIVLSESEKVAPREDHEDHVVEDNDPTQLIRAWGAEYNGTRVQEAAALIAKRLRGDAGGDDHGRRLPIVEVAVHNIFFEWCPPELIDVYLTEYGEWAAQDIREHAERLGAERERLFADI</sequence>
<organism evidence="4 5">
    <name type="scientific">Phialemonium thermophilum</name>
    <dbReference type="NCBI Taxonomy" id="223376"/>
    <lineage>
        <taxon>Eukaryota</taxon>
        <taxon>Fungi</taxon>
        <taxon>Dikarya</taxon>
        <taxon>Ascomycota</taxon>
        <taxon>Pezizomycotina</taxon>
        <taxon>Sordariomycetes</taxon>
        <taxon>Sordariomycetidae</taxon>
        <taxon>Cephalothecales</taxon>
        <taxon>Cephalothecaceae</taxon>
        <taxon>Phialemonium</taxon>
    </lineage>
</organism>
<feature type="region of interest" description="Disordered" evidence="3">
    <location>
        <begin position="122"/>
        <end position="141"/>
    </location>
</feature>
<accession>A0ABR3VM39</accession>
<dbReference type="Proteomes" id="UP001586593">
    <property type="component" value="Unassembled WGS sequence"/>
</dbReference>
<dbReference type="Gene3D" id="3.40.50.10470">
    <property type="entry name" value="Translation initiation factor eif-2b, domain 2"/>
    <property type="match status" value="1"/>
</dbReference>
<comment type="similarity">
    <text evidence="1 2">Belongs to the eIF-2B alpha/beta/delta subunits family.</text>
</comment>
<evidence type="ECO:0008006" key="6">
    <source>
        <dbReference type="Google" id="ProtNLM"/>
    </source>
</evidence>
<reference evidence="4 5" key="1">
    <citation type="journal article" date="2024" name="Commun. Biol.">
        <title>Comparative genomic analysis of thermophilic fungi reveals convergent evolutionary adaptations and gene losses.</title>
        <authorList>
            <person name="Steindorff A.S."/>
            <person name="Aguilar-Pontes M.V."/>
            <person name="Robinson A.J."/>
            <person name="Andreopoulos B."/>
            <person name="LaButti K."/>
            <person name="Kuo A."/>
            <person name="Mondo S."/>
            <person name="Riley R."/>
            <person name="Otillar R."/>
            <person name="Haridas S."/>
            <person name="Lipzen A."/>
            <person name="Grimwood J."/>
            <person name="Schmutz J."/>
            <person name="Clum A."/>
            <person name="Reid I.D."/>
            <person name="Moisan M.C."/>
            <person name="Butler G."/>
            <person name="Nguyen T.T.M."/>
            <person name="Dewar K."/>
            <person name="Conant G."/>
            <person name="Drula E."/>
            <person name="Henrissat B."/>
            <person name="Hansel C."/>
            <person name="Singer S."/>
            <person name="Hutchinson M.I."/>
            <person name="de Vries R.P."/>
            <person name="Natvig D.O."/>
            <person name="Powell A.J."/>
            <person name="Tsang A."/>
            <person name="Grigoriev I.V."/>
        </authorList>
    </citation>
    <scope>NUCLEOTIDE SEQUENCE [LARGE SCALE GENOMIC DNA]</scope>
    <source>
        <strain evidence="4 5">ATCC 24622</strain>
    </source>
</reference>
<dbReference type="PANTHER" id="PTHR43475:SF3">
    <property type="entry name" value="TRANSLATION INITIATION FACTOR EIF-2B SUBUNIT FAMILY PROTEIN (AFU_ORTHOLOGUE AFUA_2G14290)"/>
    <property type="match status" value="1"/>
</dbReference>
<gene>
    <name evidence="4" type="ORF">VTK73DRAFT_3120</name>
</gene>
<keyword evidence="5" id="KW-1185">Reference proteome</keyword>
<evidence type="ECO:0000256" key="2">
    <source>
        <dbReference type="RuleBase" id="RU003814"/>
    </source>
</evidence>
<evidence type="ECO:0000313" key="4">
    <source>
        <dbReference type="EMBL" id="KAL1842448.1"/>
    </source>
</evidence>
<dbReference type="Pfam" id="PF01008">
    <property type="entry name" value="IF-2B"/>
    <property type="match status" value="1"/>
</dbReference>
<dbReference type="EMBL" id="JAZHXJ010001949">
    <property type="protein sequence ID" value="KAL1842448.1"/>
    <property type="molecule type" value="Genomic_DNA"/>
</dbReference>
<comment type="caution">
    <text evidence="4">The sequence shown here is derived from an EMBL/GenBank/DDBJ whole genome shotgun (WGS) entry which is preliminary data.</text>
</comment>
<dbReference type="InterPro" id="IPR000649">
    <property type="entry name" value="IF-2B-related"/>
</dbReference>
<evidence type="ECO:0000256" key="3">
    <source>
        <dbReference type="SAM" id="MobiDB-lite"/>
    </source>
</evidence>
<proteinExistence type="inferred from homology"/>
<protein>
    <recommendedName>
        <fullName evidence="6">Nagb/rpia/CoA transferase-like protein</fullName>
    </recommendedName>
</protein>
<name>A0ABR3VM39_9PEZI</name>
<dbReference type="PANTHER" id="PTHR43475">
    <property type="entry name" value="METHYLTHIORIBOSE-1-PHOSPHATE ISOMERASE"/>
    <property type="match status" value="1"/>
</dbReference>
<dbReference type="InterPro" id="IPR037171">
    <property type="entry name" value="NagB/RpiA_transferase-like"/>
</dbReference>
<dbReference type="SUPFAM" id="SSF100950">
    <property type="entry name" value="NagB/RpiA/CoA transferase-like"/>
    <property type="match status" value="1"/>
</dbReference>